<dbReference type="InterPro" id="IPR012845">
    <property type="entry name" value="RNA_pol_sigma_FliA_WhiG"/>
</dbReference>
<dbReference type="AlphaFoldDB" id="A0A0B5FVH6"/>
<feature type="domain" description="RNA polymerase sigma-70" evidence="5">
    <location>
        <begin position="210"/>
        <end position="236"/>
    </location>
</feature>
<dbReference type="NCBIfam" id="TIGR02479">
    <property type="entry name" value="FliA_WhiG"/>
    <property type="match status" value="1"/>
</dbReference>
<dbReference type="Pfam" id="PF04542">
    <property type="entry name" value="Sigma70_r2"/>
    <property type="match status" value="1"/>
</dbReference>
<keyword evidence="7" id="KW-1185">Reference proteome</keyword>
<keyword evidence="4" id="KW-0804">Transcription</keyword>
<keyword evidence="2" id="KW-0731">Sigma factor</keyword>
<protein>
    <submittedName>
        <fullName evidence="6">RNA polymerase sigma factor</fullName>
    </submittedName>
</protein>
<dbReference type="SUPFAM" id="SSF88946">
    <property type="entry name" value="Sigma2 domain of RNA polymerase sigma factors"/>
    <property type="match status" value="1"/>
</dbReference>
<dbReference type="PANTHER" id="PTHR30385">
    <property type="entry name" value="SIGMA FACTOR F FLAGELLAR"/>
    <property type="match status" value="1"/>
</dbReference>
<dbReference type="NCBIfam" id="NF005413">
    <property type="entry name" value="PRK06986.1"/>
    <property type="match status" value="1"/>
</dbReference>
<dbReference type="InterPro" id="IPR013324">
    <property type="entry name" value="RNA_pol_sigma_r3/r4-like"/>
</dbReference>
<dbReference type="InterPro" id="IPR000943">
    <property type="entry name" value="RNA_pol_sigma70"/>
</dbReference>
<evidence type="ECO:0000256" key="2">
    <source>
        <dbReference type="ARBA" id="ARBA00023082"/>
    </source>
</evidence>
<evidence type="ECO:0000313" key="6">
    <source>
        <dbReference type="EMBL" id="AJF07581.1"/>
    </source>
</evidence>
<evidence type="ECO:0000313" key="7">
    <source>
        <dbReference type="Proteomes" id="UP000035036"/>
    </source>
</evidence>
<dbReference type="CDD" id="cd06171">
    <property type="entry name" value="Sigma70_r4"/>
    <property type="match status" value="1"/>
</dbReference>
<dbReference type="PANTHER" id="PTHR30385:SF7">
    <property type="entry name" value="RNA POLYMERASE SIGMA FACTOR FLIA"/>
    <property type="match status" value="1"/>
</dbReference>
<accession>A0A0B5FVH6</accession>
<dbReference type="Proteomes" id="UP000035036">
    <property type="component" value="Chromosome"/>
</dbReference>
<evidence type="ECO:0000259" key="5">
    <source>
        <dbReference type="PROSITE" id="PS00716"/>
    </source>
</evidence>
<dbReference type="PIRSF" id="PIRSF000770">
    <property type="entry name" value="RNA_pol_sigma-SigE/K"/>
    <property type="match status" value="1"/>
</dbReference>
<dbReference type="GO" id="GO:0006352">
    <property type="term" value="P:DNA-templated transcription initiation"/>
    <property type="evidence" value="ECO:0007669"/>
    <property type="project" value="InterPro"/>
</dbReference>
<dbReference type="PRINTS" id="PR00046">
    <property type="entry name" value="SIGMA70FCT"/>
</dbReference>
<dbReference type="Gene3D" id="1.20.140.160">
    <property type="match status" value="1"/>
</dbReference>
<dbReference type="NCBIfam" id="TIGR02937">
    <property type="entry name" value="sigma70-ECF"/>
    <property type="match status" value="1"/>
</dbReference>
<dbReference type="OrthoDB" id="9799825at2"/>
<dbReference type="InterPro" id="IPR014284">
    <property type="entry name" value="RNA_pol_sigma-70_dom"/>
</dbReference>
<dbReference type="HOGENOM" id="CLU_014793_8_1_7"/>
<dbReference type="SUPFAM" id="SSF88659">
    <property type="entry name" value="Sigma3 and sigma4 domains of RNA polymerase sigma factors"/>
    <property type="match status" value="2"/>
</dbReference>
<dbReference type="Gene3D" id="1.10.1740.10">
    <property type="match status" value="1"/>
</dbReference>
<dbReference type="EMBL" id="CP010311">
    <property type="protein sequence ID" value="AJF07581.1"/>
    <property type="molecule type" value="Genomic_DNA"/>
</dbReference>
<evidence type="ECO:0000256" key="4">
    <source>
        <dbReference type="ARBA" id="ARBA00023163"/>
    </source>
</evidence>
<keyword evidence="1" id="KW-0805">Transcription regulation</keyword>
<dbReference type="PROSITE" id="PS00716">
    <property type="entry name" value="SIGMA70_2"/>
    <property type="match status" value="1"/>
</dbReference>
<dbReference type="InterPro" id="IPR013325">
    <property type="entry name" value="RNA_pol_sigma_r2"/>
</dbReference>
<gene>
    <name evidence="6" type="ORF">GSUB_14905</name>
</gene>
<sequence length="250" mass="28788">MNPPETYYVSAPDLRERLIQDHLPLVNFLVERMITQVPSTMTRDELASAAMMGLIDAANRYDAGRGILFKTFAEHRMRGAMLDEARKSDWFSRTLRDKQSRLTRAIDRLEQQLGRPPEEFEIAEEMELGLEEYRALLAEVSHLGCVSLHQTLDEHEEGRSFLDNLSDPEMPTPQENVERLQLTEELAGLLERLSEKERLVIALYYYEELTQKEIAEVLGVTEGRVSQLHSQALARLKSRMSSRLTRSPRS</sequence>
<proteinExistence type="predicted"/>
<dbReference type="InterPro" id="IPR007630">
    <property type="entry name" value="RNA_pol_sigma70_r4"/>
</dbReference>
<dbReference type="STRING" id="483547.GSUB_14905"/>
<keyword evidence="3" id="KW-0238">DNA-binding</keyword>
<dbReference type="RefSeq" id="WP_040201510.1">
    <property type="nucleotide sequence ID" value="NZ_CP010311.1"/>
</dbReference>
<dbReference type="GO" id="GO:0003677">
    <property type="term" value="F:DNA binding"/>
    <property type="evidence" value="ECO:0007669"/>
    <property type="project" value="UniProtKB-KW"/>
</dbReference>
<organism evidence="6 7">
    <name type="scientific">Geoalkalibacter subterraneus</name>
    <dbReference type="NCBI Taxonomy" id="483547"/>
    <lineage>
        <taxon>Bacteria</taxon>
        <taxon>Pseudomonadati</taxon>
        <taxon>Thermodesulfobacteriota</taxon>
        <taxon>Desulfuromonadia</taxon>
        <taxon>Desulfuromonadales</taxon>
        <taxon>Geoalkalibacteraceae</taxon>
        <taxon>Geoalkalibacter</taxon>
    </lineage>
</organism>
<name>A0A0B5FVH6_9BACT</name>
<evidence type="ECO:0000256" key="1">
    <source>
        <dbReference type="ARBA" id="ARBA00023015"/>
    </source>
</evidence>
<dbReference type="GO" id="GO:0003899">
    <property type="term" value="F:DNA-directed RNA polymerase activity"/>
    <property type="evidence" value="ECO:0007669"/>
    <property type="project" value="InterPro"/>
</dbReference>
<dbReference type="InterPro" id="IPR007627">
    <property type="entry name" value="RNA_pol_sigma70_r2"/>
</dbReference>
<dbReference type="Pfam" id="PF04545">
    <property type="entry name" value="Sigma70_r4"/>
    <property type="match status" value="1"/>
</dbReference>
<reference evidence="6 7" key="1">
    <citation type="journal article" date="2015" name="Genome Announc.">
        <title>Genomes of Geoalkalibacter ferrihydriticus Z-0531T and Geoalkalibacter subterraneus Red1T, Two Haloalkaliphilic Metal-Reducing Deltaproteobacteria.</title>
        <authorList>
            <person name="Badalamenti J.P."/>
            <person name="Krajmalnik-Brown R."/>
            <person name="Torres C.I."/>
            <person name="Bond D.R."/>
        </authorList>
    </citation>
    <scope>NUCLEOTIDE SEQUENCE [LARGE SCALE GENOMIC DNA]</scope>
    <source>
        <strain evidence="6 7">Red1</strain>
    </source>
</reference>
<dbReference type="KEGG" id="gsb:GSUB_14905"/>
<evidence type="ECO:0000256" key="3">
    <source>
        <dbReference type="ARBA" id="ARBA00023125"/>
    </source>
</evidence>
<dbReference type="Pfam" id="PF04539">
    <property type="entry name" value="Sigma70_r3"/>
    <property type="match status" value="1"/>
</dbReference>
<dbReference type="InterPro" id="IPR007624">
    <property type="entry name" value="RNA_pol_sigma70_r3"/>
</dbReference>
<dbReference type="GO" id="GO:0016987">
    <property type="term" value="F:sigma factor activity"/>
    <property type="evidence" value="ECO:0007669"/>
    <property type="project" value="UniProtKB-KW"/>
</dbReference>